<keyword evidence="7" id="KW-0443">Lipid metabolism</keyword>
<keyword evidence="6" id="KW-0442">Lipid degradation</keyword>
<dbReference type="OrthoDB" id="1600564at2759"/>
<feature type="non-terminal residue" evidence="9">
    <location>
        <position position="1"/>
    </location>
</feature>
<keyword evidence="3" id="KW-0964">Secreted</keyword>
<gene>
    <name evidence="9" type="ORF">C3L33_18010</name>
</gene>
<reference evidence="9 10" key="1">
    <citation type="journal article" date="2019" name="Genome Biol. Evol.">
        <title>The Rhododendron genome and chromosomal organization provide insight into shared whole-genome duplications across the heath family (Ericaceae).</title>
        <authorList>
            <person name="Soza V.L."/>
            <person name="Lindsley D."/>
            <person name="Waalkes A."/>
            <person name="Ramage E."/>
            <person name="Patwardhan R.P."/>
            <person name="Burton J.N."/>
            <person name="Adey A."/>
            <person name="Kumar A."/>
            <person name="Qiu R."/>
            <person name="Shendure J."/>
            <person name="Hall B."/>
        </authorList>
    </citation>
    <scope>NUCLEOTIDE SEQUENCE [LARGE SCALE GENOMIC DNA]</scope>
    <source>
        <strain evidence="9">RSF 1966-606</strain>
    </source>
</reference>
<evidence type="ECO:0000256" key="7">
    <source>
        <dbReference type="ARBA" id="ARBA00023098"/>
    </source>
</evidence>
<dbReference type="AlphaFoldDB" id="A0A6A4L5G1"/>
<dbReference type="InterPro" id="IPR051238">
    <property type="entry name" value="GDSL_esterase/lipase"/>
</dbReference>
<evidence type="ECO:0000256" key="5">
    <source>
        <dbReference type="ARBA" id="ARBA00022801"/>
    </source>
</evidence>
<keyword evidence="10" id="KW-1185">Reference proteome</keyword>
<feature type="signal peptide" evidence="8">
    <location>
        <begin position="1"/>
        <end position="22"/>
    </location>
</feature>
<evidence type="ECO:0000256" key="1">
    <source>
        <dbReference type="ARBA" id="ARBA00004613"/>
    </source>
</evidence>
<accession>A0A6A4L5G1</accession>
<sequence>MAILRIELTILMIVGIVALASSESLVTFIFGDSLTEVGNNNYMQYSLAKSNFPYYGIDYPGGQPTGRFTNGRTIGDIISAKLGIPSPPAYLSLSPNADALLKGVNYASGGAGILNDTGLYFRLSFDDQIKDFEKTREAIKMKLGGDQAAEKFCNEAMYFIGIGSNDYVNNYLQPFLADAQQYTHDEFVGLLISTLDQQLGTPSTGSKKDGIPRAWSLGLHPFPEGEIKEWAVPEASEPMDSGIQFQSPGSGFKISNTSCCNVDTNVGGLCLPNSKLCKNRADYVFWDAFHPSDAANAILAEKFFSTLFPTSNSSAPEPAPSH</sequence>
<evidence type="ECO:0000256" key="2">
    <source>
        <dbReference type="ARBA" id="ARBA00008668"/>
    </source>
</evidence>
<dbReference type="Gene3D" id="3.40.50.1110">
    <property type="entry name" value="SGNH hydrolase"/>
    <property type="match status" value="2"/>
</dbReference>
<feature type="chain" id="PRO_5025646589" description="SGNH hydrolase-type esterase domain-containing protein" evidence="8">
    <location>
        <begin position="23"/>
        <end position="322"/>
    </location>
</feature>
<dbReference type="PANTHER" id="PTHR45650">
    <property type="entry name" value="GDSL-LIKE LIPASE/ACYLHYDROLASE-RELATED"/>
    <property type="match status" value="1"/>
</dbReference>
<evidence type="ECO:0000256" key="6">
    <source>
        <dbReference type="ARBA" id="ARBA00022963"/>
    </source>
</evidence>
<comment type="similarity">
    <text evidence="2">Belongs to the 'GDSL' lipolytic enzyme family.</text>
</comment>
<evidence type="ECO:0000256" key="4">
    <source>
        <dbReference type="ARBA" id="ARBA00022729"/>
    </source>
</evidence>
<evidence type="ECO:0000256" key="3">
    <source>
        <dbReference type="ARBA" id="ARBA00022525"/>
    </source>
</evidence>
<dbReference type="GO" id="GO:0016788">
    <property type="term" value="F:hydrolase activity, acting on ester bonds"/>
    <property type="evidence" value="ECO:0007669"/>
    <property type="project" value="InterPro"/>
</dbReference>
<dbReference type="EMBL" id="QEFC01003091">
    <property type="protein sequence ID" value="KAE9450078.1"/>
    <property type="molecule type" value="Genomic_DNA"/>
</dbReference>
<dbReference type="PANTHER" id="PTHR45650:SF16">
    <property type="entry name" value="OS02G0732800 PROTEIN"/>
    <property type="match status" value="1"/>
</dbReference>
<protein>
    <recommendedName>
        <fullName evidence="11">SGNH hydrolase-type esterase domain-containing protein</fullName>
    </recommendedName>
</protein>
<evidence type="ECO:0000256" key="8">
    <source>
        <dbReference type="SAM" id="SignalP"/>
    </source>
</evidence>
<name>A0A6A4L5G1_9ERIC</name>
<comment type="subcellular location">
    <subcellularLocation>
        <location evidence="1">Secreted</location>
    </subcellularLocation>
</comment>
<comment type="caution">
    <text evidence="9">The sequence shown here is derived from an EMBL/GenBank/DDBJ whole genome shotgun (WGS) entry which is preliminary data.</text>
</comment>
<evidence type="ECO:0008006" key="11">
    <source>
        <dbReference type="Google" id="ProtNLM"/>
    </source>
</evidence>
<dbReference type="GO" id="GO:0005576">
    <property type="term" value="C:extracellular region"/>
    <property type="evidence" value="ECO:0007669"/>
    <property type="project" value="UniProtKB-SubCell"/>
</dbReference>
<organism evidence="9 10">
    <name type="scientific">Rhododendron williamsianum</name>
    <dbReference type="NCBI Taxonomy" id="262921"/>
    <lineage>
        <taxon>Eukaryota</taxon>
        <taxon>Viridiplantae</taxon>
        <taxon>Streptophyta</taxon>
        <taxon>Embryophyta</taxon>
        <taxon>Tracheophyta</taxon>
        <taxon>Spermatophyta</taxon>
        <taxon>Magnoliopsida</taxon>
        <taxon>eudicotyledons</taxon>
        <taxon>Gunneridae</taxon>
        <taxon>Pentapetalae</taxon>
        <taxon>asterids</taxon>
        <taxon>Ericales</taxon>
        <taxon>Ericaceae</taxon>
        <taxon>Ericoideae</taxon>
        <taxon>Rhodoreae</taxon>
        <taxon>Rhododendron</taxon>
    </lineage>
</organism>
<evidence type="ECO:0000313" key="9">
    <source>
        <dbReference type="EMBL" id="KAE9450078.1"/>
    </source>
</evidence>
<keyword evidence="5" id="KW-0378">Hydrolase</keyword>
<dbReference type="Pfam" id="PF00657">
    <property type="entry name" value="Lipase_GDSL"/>
    <property type="match status" value="1"/>
</dbReference>
<dbReference type="GO" id="GO:0016042">
    <property type="term" value="P:lipid catabolic process"/>
    <property type="evidence" value="ECO:0007669"/>
    <property type="project" value="UniProtKB-KW"/>
</dbReference>
<dbReference type="InterPro" id="IPR001087">
    <property type="entry name" value="GDSL"/>
</dbReference>
<dbReference type="InterPro" id="IPR036514">
    <property type="entry name" value="SGNH_hydro_sf"/>
</dbReference>
<evidence type="ECO:0000313" key="10">
    <source>
        <dbReference type="Proteomes" id="UP000428333"/>
    </source>
</evidence>
<dbReference type="Proteomes" id="UP000428333">
    <property type="component" value="Linkage Group LG11"/>
</dbReference>
<keyword evidence="4 8" id="KW-0732">Signal</keyword>
<proteinExistence type="inferred from homology"/>